<name>A0A6G3X5E5_9ACTN</name>
<comment type="caution">
    <text evidence="1">The sequence shown here is derived from an EMBL/GenBank/DDBJ whole genome shotgun (WGS) entry which is preliminary data.</text>
</comment>
<evidence type="ECO:0000313" key="1">
    <source>
        <dbReference type="EMBL" id="NEE13019.1"/>
    </source>
</evidence>
<sequence>RRFEQLTGRCLARPRDAVEVSLALAARRLLCT</sequence>
<accession>A0A6G3X5E5</accession>
<dbReference type="EMBL" id="JAAGMN010004413">
    <property type="protein sequence ID" value="NEE13019.1"/>
    <property type="molecule type" value="Genomic_DNA"/>
</dbReference>
<dbReference type="AlphaFoldDB" id="A0A6G3X5E5"/>
<organism evidence="1">
    <name type="scientific">Streptomyces sp. SID7499</name>
    <dbReference type="NCBI Taxonomy" id="2706086"/>
    <lineage>
        <taxon>Bacteria</taxon>
        <taxon>Bacillati</taxon>
        <taxon>Actinomycetota</taxon>
        <taxon>Actinomycetes</taxon>
        <taxon>Kitasatosporales</taxon>
        <taxon>Streptomycetaceae</taxon>
        <taxon>Streptomyces</taxon>
    </lineage>
</organism>
<protein>
    <submittedName>
        <fullName evidence="1">PucR family transcriptional regulator</fullName>
    </submittedName>
</protein>
<gene>
    <name evidence="1" type="ORF">G3M58_42020</name>
</gene>
<proteinExistence type="predicted"/>
<reference evidence="1" key="1">
    <citation type="submission" date="2020-01" db="EMBL/GenBank/DDBJ databases">
        <title>Insect and environment-associated Actinomycetes.</title>
        <authorList>
            <person name="Currrie C."/>
            <person name="Chevrette M."/>
            <person name="Carlson C."/>
            <person name="Stubbendieck R."/>
            <person name="Wendt-Pienkowski E."/>
        </authorList>
    </citation>
    <scope>NUCLEOTIDE SEQUENCE</scope>
    <source>
        <strain evidence="1">SID7499</strain>
    </source>
</reference>
<feature type="non-terminal residue" evidence="1">
    <location>
        <position position="1"/>
    </location>
</feature>